<name>A0A3B0WAU9_9ZZZZ</name>
<gene>
    <name evidence="1" type="ORF">MNBD_GAMMA02-1320</name>
</gene>
<accession>A0A3B0WAU9</accession>
<protein>
    <submittedName>
        <fullName evidence="1">Uncharacterized protein</fullName>
    </submittedName>
</protein>
<proteinExistence type="predicted"/>
<sequence length="316" mass="35714">MKKLIIIGITLLVLIVFFTISTFSNSFEGGQSNATKVNTDGFGLKASAQDINDRENGANDALNKNIETNNEVVNFNQATLEMNFSTNGGRPTIKFEEIRLLAENDTVAATGMINQMIDNPEKNILELSTLTKNCVGLESPDNLVPLDEILNNQPFPKALWDTGYCSRIGTENDPFYTHLELARQGNKLAQLTLNEEFYWALERKTINPRLYPIEYNDLKNEVIGYLKSLSSQGVALASLKLGNQYRTNQALLPEDLVLAYFYSYLYEKQLKGSVRKHPWYCPSYALYCSKSPAELYQSLSKSDQARADRILERVRH</sequence>
<reference evidence="1" key="1">
    <citation type="submission" date="2018-06" db="EMBL/GenBank/DDBJ databases">
        <authorList>
            <person name="Zhirakovskaya E."/>
        </authorList>
    </citation>
    <scope>NUCLEOTIDE SEQUENCE</scope>
</reference>
<dbReference type="EMBL" id="UOFA01000282">
    <property type="protein sequence ID" value="VAW46459.1"/>
    <property type="molecule type" value="Genomic_DNA"/>
</dbReference>
<evidence type="ECO:0000313" key="1">
    <source>
        <dbReference type="EMBL" id="VAW46459.1"/>
    </source>
</evidence>
<organism evidence="1">
    <name type="scientific">hydrothermal vent metagenome</name>
    <dbReference type="NCBI Taxonomy" id="652676"/>
    <lineage>
        <taxon>unclassified sequences</taxon>
        <taxon>metagenomes</taxon>
        <taxon>ecological metagenomes</taxon>
    </lineage>
</organism>
<dbReference type="AlphaFoldDB" id="A0A3B0WAU9"/>